<evidence type="ECO:0000259" key="4">
    <source>
        <dbReference type="PROSITE" id="PS50014"/>
    </source>
</evidence>
<evidence type="ECO:0000313" key="7">
    <source>
        <dbReference type="Proteomes" id="UP000036987"/>
    </source>
</evidence>
<feature type="domain" description="Bromo" evidence="4">
    <location>
        <begin position="203"/>
        <end position="275"/>
    </location>
</feature>
<feature type="region of interest" description="Disordered" evidence="3">
    <location>
        <begin position="425"/>
        <end position="456"/>
    </location>
</feature>
<dbReference type="PRINTS" id="PR00503">
    <property type="entry name" value="BROMODOMAIN"/>
</dbReference>
<dbReference type="OrthoDB" id="21449at2759"/>
<sequence length="651" mass="73922">MVGKSERFSSRYSCCVRQSAENMDSSDKLPGTSGRVDIDDSCLPRSKPISLDIDRSVLDGIRVVHIPVSRMSSPDKRRLVTQLKTELQKIDKWQKKITKATTFGHCVKLSPTVQTPQMKCGNAEPEQILKHPKETRKRAIDEVYVSPCTGDQGEKHAHLLQTPQLKSANAGKFEIKKQILPTKATNRFDLIMNDCKKLNSCLMSQNDSWVFNESVDPVKLKLPDYFDIIKHPMDLGTIQTKLSSGAYMSPFEFMHDVRLTFSNAMTYNLPENIVHDMAIRMSNFFEIRWKCIEKKLAAFDQGNKISKPESQSKKLKTLAIPTIAVPEILERKKQHMTIKNKQRLSQVIQTWIAEIPENVVDFLKSRNANQISEDELEIDLETLDDEALSELQELMVEFVKLRTNKEIDTTNYETEGGLFQALNSSHQSNSRLHPFRGSASSSGNDSNVVKASQPKNNVKQCQITRVKSTLDRERTDMMNRVDINGWKKDITEHFKVASFGEGTSSSVKDVSPSKRSRYNILIHRYAGTIQKAQDHTINVSTDPELFLGKRVENKATPLAEAYPTNLKAGLTAAKAALERKNAKKEVNLKRVAAREAMLKMEKTVDLNDGNNDYFKDLEMFSYGNHLERLGLFIKKEKDEDEDSDKEEGEID</sequence>
<dbReference type="InterPro" id="IPR052442">
    <property type="entry name" value="Env_Response_Regulator"/>
</dbReference>
<evidence type="ECO:0000256" key="3">
    <source>
        <dbReference type="SAM" id="MobiDB-lite"/>
    </source>
</evidence>
<dbReference type="PROSITE" id="PS51525">
    <property type="entry name" value="NET"/>
    <property type="match status" value="1"/>
</dbReference>
<protein>
    <recommendedName>
        <fullName evidence="8">Bromodomain-containing protein</fullName>
    </recommendedName>
</protein>
<evidence type="ECO:0000313" key="6">
    <source>
        <dbReference type="EMBL" id="KMZ72764.1"/>
    </source>
</evidence>
<dbReference type="SUPFAM" id="SSF47370">
    <property type="entry name" value="Bromodomain"/>
    <property type="match status" value="1"/>
</dbReference>
<dbReference type="Proteomes" id="UP000036987">
    <property type="component" value="Unassembled WGS sequence"/>
</dbReference>
<accession>A0A0K9PUZ9</accession>
<gene>
    <name evidence="6" type="ORF">ZOSMA_15G01030</name>
</gene>
<dbReference type="Gene3D" id="1.20.1270.220">
    <property type="match status" value="1"/>
</dbReference>
<dbReference type="InterPro" id="IPR036427">
    <property type="entry name" value="Bromodomain-like_sf"/>
</dbReference>
<name>A0A0K9PUZ9_ZOSMR</name>
<dbReference type="PROSITE" id="PS50014">
    <property type="entry name" value="BROMODOMAIN_2"/>
    <property type="match status" value="1"/>
</dbReference>
<evidence type="ECO:0000256" key="1">
    <source>
        <dbReference type="ARBA" id="ARBA00023117"/>
    </source>
</evidence>
<evidence type="ECO:0000259" key="5">
    <source>
        <dbReference type="PROSITE" id="PS51525"/>
    </source>
</evidence>
<dbReference type="InterPro" id="IPR001487">
    <property type="entry name" value="Bromodomain"/>
</dbReference>
<dbReference type="SMART" id="SM00297">
    <property type="entry name" value="BROMO"/>
    <property type="match status" value="1"/>
</dbReference>
<feature type="compositionally biased region" description="Polar residues" evidence="3">
    <location>
        <begin position="438"/>
        <end position="456"/>
    </location>
</feature>
<dbReference type="PANTHER" id="PTHR46136">
    <property type="entry name" value="TRANSCRIPTION FACTOR GTE8"/>
    <property type="match status" value="1"/>
</dbReference>
<dbReference type="Gene3D" id="1.20.920.10">
    <property type="entry name" value="Bromodomain-like"/>
    <property type="match status" value="1"/>
</dbReference>
<evidence type="ECO:0008006" key="8">
    <source>
        <dbReference type="Google" id="ProtNLM"/>
    </source>
</evidence>
<dbReference type="Pfam" id="PF17035">
    <property type="entry name" value="BET"/>
    <property type="match status" value="1"/>
</dbReference>
<evidence type="ECO:0000256" key="2">
    <source>
        <dbReference type="PROSITE-ProRule" id="PRU00035"/>
    </source>
</evidence>
<dbReference type="Pfam" id="PF00439">
    <property type="entry name" value="Bromodomain"/>
    <property type="match status" value="1"/>
</dbReference>
<comment type="caution">
    <text evidence="6">The sequence shown here is derived from an EMBL/GenBank/DDBJ whole genome shotgun (WGS) entry which is preliminary data.</text>
</comment>
<proteinExistence type="predicted"/>
<dbReference type="PANTHER" id="PTHR46136:SF33">
    <property type="entry name" value="TRANSCRIPTION FACTOR GTE10"/>
    <property type="match status" value="1"/>
</dbReference>
<organism evidence="6 7">
    <name type="scientific">Zostera marina</name>
    <name type="common">Eelgrass</name>
    <dbReference type="NCBI Taxonomy" id="29655"/>
    <lineage>
        <taxon>Eukaryota</taxon>
        <taxon>Viridiplantae</taxon>
        <taxon>Streptophyta</taxon>
        <taxon>Embryophyta</taxon>
        <taxon>Tracheophyta</taxon>
        <taxon>Spermatophyta</taxon>
        <taxon>Magnoliopsida</taxon>
        <taxon>Liliopsida</taxon>
        <taxon>Zosteraceae</taxon>
        <taxon>Zostera</taxon>
    </lineage>
</organism>
<dbReference type="InterPro" id="IPR027353">
    <property type="entry name" value="NET_dom"/>
</dbReference>
<dbReference type="InterPro" id="IPR038336">
    <property type="entry name" value="NET_sf"/>
</dbReference>
<feature type="domain" description="NET" evidence="5">
    <location>
        <begin position="326"/>
        <end position="406"/>
    </location>
</feature>
<keyword evidence="7" id="KW-1185">Reference proteome</keyword>
<reference evidence="7" key="1">
    <citation type="journal article" date="2016" name="Nature">
        <title>The genome of the seagrass Zostera marina reveals angiosperm adaptation to the sea.</title>
        <authorList>
            <person name="Olsen J.L."/>
            <person name="Rouze P."/>
            <person name="Verhelst B."/>
            <person name="Lin Y.-C."/>
            <person name="Bayer T."/>
            <person name="Collen J."/>
            <person name="Dattolo E."/>
            <person name="De Paoli E."/>
            <person name="Dittami S."/>
            <person name="Maumus F."/>
            <person name="Michel G."/>
            <person name="Kersting A."/>
            <person name="Lauritano C."/>
            <person name="Lohaus R."/>
            <person name="Toepel M."/>
            <person name="Tonon T."/>
            <person name="Vanneste K."/>
            <person name="Amirebrahimi M."/>
            <person name="Brakel J."/>
            <person name="Bostroem C."/>
            <person name="Chovatia M."/>
            <person name="Grimwood J."/>
            <person name="Jenkins J.W."/>
            <person name="Jueterbock A."/>
            <person name="Mraz A."/>
            <person name="Stam W.T."/>
            <person name="Tice H."/>
            <person name="Bornberg-Bauer E."/>
            <person name="Green P.J."/>
            <person name="Pearson G.A."/>
            <person name="Procaccini G."/>
            <person name="Duarte C.M."/>
            <person name="Schmutz J."/>
            <person name="Reusch T.B.H."/>
            <person name="Van de Peer Y."/>
        </authorList>
    </citation>
    <scope>NUCLEOTIDE SEQUENCE [LARGE SCALE GENOMIC DNA]</scope>
    <source>
        <strain evidence="7">cv. Finnish</strain>
    </source>
</reference>
<keyword evidence="1 2" id="KW-0103">Bromodomain</keyword>
<dbReference type="STRING" id="29655.A0A0K9PUZ9"/>
<dbReference type="AlphaFoldDB" id="A0A0K9PUZ9"/>
<dbReference type="EMBL" id="LFYR01000620">
    <property type="protein sequence ID" value="KMZ72764.1"/>
    <property type="molecule type" value="Genomic_DNA"/>
</dbReference>